<evidence type="ECO:0000256" key="3">
    <source>
        <dbReference type="PROSITE-ProRule" id="PRU00169"/>
    </source>
</evidence>
<dbReference type="InterPro" id="IPR016032">
    <property type="entry name" value="Sig_transdc_resp-reg_C-effctor"/>
</dbReference>
<dbReference type="PRINTS" id="PR00038">
    <property type="entry name" value="HTHLUXR"/>
</dbReference>
<evidence type="ECO:0000256" key="2">
    <source>
        <dbReference type="ARBA" id="ARBA00023125"/>
    </source>
</evidence>
<dbReference type="InterPro" id="IPR058245">
    <property type="entry name" value="NreC/VraR/RcsB-like_REC"/>
</dbReference>
<feature type="domain" description="HTH luxR-type" evidence="4">
    <location>
        <begin position="154"/>
        <end position="219"/>
    </location>
</feature>
<gene>
    <name evidence="6" type="ORF">MTUNDRAET4_1868</name>
</gene>
<dbReference type="Pfam" id="PF00196">
    <property type="entry name" value="GerE"/>
    <property type="match status" value="1"/>
</dbReference>
<evidence type="ECO:0000313" key="6">
    <source>
        <dbReference type="EMBL" id="VFU08761.1"/>
    </source>
</evidence>
<dbReference type="PROSITE" id="PS50110">
    <property type="entry name" value="RESPONSE_REGULATORY"/>
    <property type="match status" value="1"/>
</dbReference>
<dbReference type="AlphaFoldDB" id="A0A4U8YXR4"/>
<dbReference type="InterPro" id="IPR000792">
    <property type="entry name" value="Tscrpt_reg_LuxR_C"/>
</dbReference>
<dbReference type="PANTHER" id="PTHR45566:SF1">
    <property type="entry name" value="HTH-TYPE TRANSCRIPTIONAL REGULATOR YHJB-RELATED"/>
    <property type="match status" value="1"/>
</dbReference>
<proteinExistence type="predicted"/>
<evidence type="ECO:0000259" key="4">
    <source>
        <dbReference type="PROSITE" id="PS50043"/>
    </source>
</evidence>
<dbReference type="PANTHER" id="PTHR45566">
    <property type="entry name" value="HTH-TYPE TRANSCRIPTIONAL REGULATOR YHJB-RELATED"/>
    <property type="match status" value="1"/>
</dbReference>
<dbReference type="InterPro" id="IPR011006">
    <property type="entry name" value="CheY-like_superfamily"/>
</dbReference>
<name>A0A4U8YXR4_METTU</name>
<dbReference type="SUPFAM" id="SSF52172">
    <property type="entry name" value="CheY-like"/>
    <property type="match status" value="1"/>
</dbReference>
<accession>A0A4U8YXR4</accession>
<dbReference type="SMART" id="SM00421">
    <property type="entry name" value="HTH_LUXR"/>
    <property type="match status" value="1"/>
</dbReference>
<keyword evidence="2 6" id="KW-0238">DNA-binding</keyword>
<dbReference type="GO" id="GO:0006355">
    <property type="term" value="P:regulation of DNA-templated transcription"/>
    <property type="evidence" value="ECO:0007669"/>
    <property type="project" value="InterPro"/>
</dbReference>
<dbReference type="InterPro" id="IPR051015">
    <property type="entry name" value="EvgA-like"/>
</dbReference>
<feature type="domain" description="Response regulatory" evidence="5">
    <location>
        <begin position="10"/>
        <end position="127"/>
    </location>
</feature>
<dbReference type="EMBL" id="LR536450">
    <property type="protein sequence ID" value="VFU08761.1"/>
    <property type="molecule type" value="Genomic_DNA"/>
</dbReference>
<dbReference type="GO" id="GO:0000160">
    <property type="term" value="P:phosphorelay signal transduction system"/>
    <property type="evidence" value="ECO:0007669"/>
    <property type="project" value="InterPro"/>
</dbReference>
<evidence type="ECO:0000259" key="5">
    <source>
        <dbReference type="PROSITE" id="PS50110"/>
    </source>
</evidence>
<organism evidence="6 7">
    <name type="scientific">Methylocella tundrae</name>
    <dbReference type="NCBI Taxonomy" id="227605"/>
    <lineage>
        <taxon>Bacteria</taxon>
        <taxon>Pseudomonadati</taxon>
        <taxon>Pseudomonadota</taxon>
        <taxon>Alphaproteobacteria</taxon>
        <taxon>Hyphomicrobiales</taxon>
        <taxon>Beijerinckiaceae</taxon>
        <taxon>Methylocella</taxon>
    </lineage>
</organism>
<dbReference type="GO" id="GO:0003677">
    <property type="term" value="F:DNA binding"/>
    <property type="evidence" value="ECO:0007669"/>
    <property type="project" value="UniProtKB-KW"/>
</dbReference>
<dbReference type="PROSITE" id="PS00622">
    <property type="entry name" value="HTH_LUXR_1"/>
    <property type="match status" value="1"/>
</dbReference>
<keyword evidence="1 3" id="KW-0597">Phosphoprotein</keyword>
<dbReference type="Gene3D" id="3.40.50.2300">
    <property type="match status" value="1"/>
</dbReference>
<protein>
    <submittedName>
        <fullName evidence="6">DNA-binding response regulator</fullName>
    </submittedName>
</protein>
<dbReference type="SMART" id="SM00448">
    <property type="entry name" value="REC"/>
    <property type="match status" value="1"/>
</dbReference>
<dbReference type="SUPFAM" id="SSF46894">
    <property type="entry name" value="C-terminal effector domain of the bipartite response regulators"/>
    <property type="match status" value="1"/>
</dbReference>
<sequence length="227" mass="25333">MSAFETYKMKVLIADDHWVVRESLKQVMQRLQKQLAVFEAATFDEAITTLREHPDMDLLLVDLIMPGFDAFTGLHRLRTEFPEVPIVVVSVHEDVEHVIRSVEQGVIGYIPKSASGAEVERAFERVLAGEVSFPRRIIKQSSNGAQRAAPDAAGEPSVDLLTNRERDVLSLLGKGYSVKRIACDLSLTSHTVRVHLGNMMKKLGLEDRSATIHYAVNVVNDAKLSER</sequence>
<dbReference type="KEGG" id="mtun:MTUNDRAET4_1868"/>
<evidence type="ECO:0000256" key="1">
    <source>
        <dbReference type="ARBA" id="ARBA00022553"/>
    </source>
</evidence>
<evidence type="ECO:0000313" key="7">
    <source>
        <dbReference type="Proteomes" id="UP000294360"/>
    </source>
</evidence>
<dbReference type="Proteomes" id="UP000294360">
    <property type="component" value="Chromosome"/>
</dbReference>
<dbReference type="CDD" id="cd06170">
    <property type="entry name" value="LuxR_C_like"/>
    <property type="match status" value="1"/>
</dbReference>
<dbReference type="CDD" id="cd17535">
    <property type="entry name" value="REC_NarL-like"/>
    <property type="match status" value="1"/>
</dbReference>
<dbReference type="InterPro" id="IPR001789">
    <property type="entry name" value="Sig_transdc_resp-reg_receiver"/>
</dbReference>
<reference evidence="6 7" key="1">
    <citation type="submission" date="2019-03" db="EMBL/GenBank/DDBJ databases">
        <authorList>
            <person name="Kox A.R. M."/>
        </authorList>
    </citation>
    <scope>NUCLEOTIDE SEQUENCE [LARGE SCALE GENOMIC DNA]</scope>
    <source>
        <strain evidence="6">MTUNDRAET4 annotated genome</strain>
    </source>
</reference>
<feature type="modified residue" description="4-aspartylphosphate" evidence="3">
    <location>
        <position position="62"/>
    </location>
</feature>
<dbReference type="Pfam" id="PF00072">
    <property type="entry name" value="Response_reg"/>
    <property type="match status" value="1"/>
</dbReference>
<dbReference type="PROSITE" id="PS50043">
    <property type="entry name" value="HTH_LUXR_2"/>
    <property type="match status" value="1"/>
</dbReference>